<dbReference type="GeneID" id="33558513"/>
<evidence type="ECO:0000256" key="1">
    <source>
        <dbReference type="ARBA" id="ARBA00007905"/>
    </source>
</evidence>
<feature type="domain" description="NADP-dependent oxidoreductase" evidence="7">
    <location>
        <begin position="21"/>
        <end position="281"/>
    </location>
</feature>
<evidence type="ECO:0000256" key="3">
    <source>
        <dbReference type="ARBA" id="ARBA00023002"/>
    </source>
</evidence>
<dbReference type="PANTHER" id="PTHR43827">
    <property type="entry name" value="2,5-DIKETO-D-GLUCONIC ACID REDUCTASE"/>
    <property type="match status" value="1"/>
</dbReference>
<evidence type="ECO:0000256" key="6">
    <source>
        <dbReference type="PIRSR" id="PIRSR000097-3"/>
    </source>
</evidence>
<dbReference type="PROSITE" id="PS00798">
    <property type="entry name" value="ALDOKETO_REDUCTASE_1"/>
    <property type="match status" value="1"/>
</dbReference>
<name>A0A1Y1UCB7_9TREE</name>
<gene>
    <name evidence="8" type="ORF">BD324DRAFT_634094</name>
</gene>
<keyword evidence="9" id="KW-1185">Reference proteome</keyword>
<dbReference type="EMBL" id="NBSH01000012">
    <property type="protein sequence ID" value="ORX35164.1"/>
    <property type="molecule type" value="Genomic_DNA"/>
</dbReference>
<reference evidence="8 9" key="1">
    <citation type="submission" date="2017-03" db="EMBL/GenBank/DDBJ databases">
        <title>Widespread Adenine N6-methylation of Active Genes in Fungi.</title>
        <authorList>
            <consortium name="DOE Joint Genome Institute"/>
            <person name="Mondo S.J."/>
            <person name="Dannebaum R.O."/>
            <person name="Kuo R.C."/>
            <person name="Louie K.B."/>
            <person name="Bewick A.J."/>
            <person name="Labutti K."/>
            <person name="Haridas S."/>
            <person name="Kuo A."/>
            <person name="Salamov A."/>
            <person name="Ahrendt S.R."/>
            <person name="Lau R."/>
            <person name="Bowen B.P."/>
            <person name="Lipzen A."/>
            <person name="Sullivan W."/>
            <person name="Andreopoulos W.B."/>
            <person name="Clum A."/>
            <person name="Lindquist E."/>
            <person name="Daum C."/>
            <person name="Northen T.R."/>
            <person name="Ramamoorthy G."/>
            <person name="Schmitz R.J."/>
            <person name="Gryganskyi A."/>
            <person name="Culley D."/>
            <person name="Magnuson J."/>
            <person name="James T.Y."/>
            <person name="O'Malley M.A."/>
            <person name="Stajich J.E."/>
            <person name="Spatafora J.W."/>
            <person name="Visel A."/>
            <person name="Grigoriev I.V."/>
        </authorList>
    </citation>
    <scope>NUCLEOTIDE SEQUENCE [LARGE SCALE GENOMIC DNA]</scope>
    <source>
        <strain evidence="8 9">NRRL Y-17943</strain>
    </source>
</reference>
<dbReference type="STRING" id="4999.A0A1Y1UCB7"/>
<protein>
    <submittedName>
        <fullName evidence="8">Aldo/keto reductase</fullName>
    </submittedName>
</protein>
<dbReference type="InterPro" id="IPR036812">
    <property type="entry name" value="NAD(P)_OxRdtase_dom_sf"/>
</dbReference>
<keyword evidence="3" id="KW-0560">Oxidoreductase</keyword>
<dbReference type="SUPFAM" id="SSF51430">
    <property type="entry name" value="NAD(P)-linked oxidoreductase"/>
    <property type="match status" value="1"/>
</dbReference>
<evidence type="ECO:0000313" key="9">
    <source>
        <dbReference type="Proteomes" id="UP000193218"/>
    </source>
</evidence>
<dbReference type="InParanoid" id="A0A1Y1UCB7"/>
<organism evidence="8 9">
    <name type="scientific">Kockovaella imperatae</name>
    <dbReference type="NCBI Taxonomy" id="4999"/>
    <lineage>
        <taxon>Eukaryota</taxon>
        <taxon>Fungi</taxon>
        <taxon>Dikarya</taxon>
        <taxon>Basidiomycota</taxon>
        <taxon>Agaricomycotina</taxon>
        <taxon>Tremellomycetes</taxon>
        <taxon>Tremellales</taxon>
        <taxon>Cuniculitremaceae</taxon>
        <taxon>Kockovaella</taxon>
    </lineage>
</organism>
<dbReference type="InterPro" id="IPR020471">
    <property type="entry name" value="AKR"/>
</dbReference>
<feature type="binding site" evidence="5">
    <location>
        <position position="114"/>
    </location>
    <ligand>
        <name>substrate</name>
    </ligand>
</feature>
<comment type="similarity">
    <text evidence="1">Belongs to the aldo/keto reductase family.</text>
</comment>
<comment type="caution">
    <text evidence="8">The sequence shown here is derived from an EMBL/GenBank/DDBJ whole genome shotgun (WGS) entry which is preliminary data.</text>
</comment>
<dbReference type="RefSeq" id="XP_021869380.1">
    <property type="nucleotide sequence ID" value="XM_022016704.1"/>
</dbReference>
<accession>A0A1Y1UCB7</accession>
<dbReference type="InterPro" id="IPR018170">
    <property type="entry name" value="Aldo/ket_reductase_CS"/>
</dbReference>
<dbReference type="InterPro" id="IPR023210">
    <property type="entry name" value="NADP_OxRdtase_dom"/>
</dbReference>
<dbReference type="PIRSF" id="PIRSF000097">
    <property type="entry name" value="AKR"/>
    <property type="match status" value="1"/>
</dbReference>
<sequence length="318" mass="35320">MSRAAVHSCTLNTGAKMPAVGVGCWFQRPVEAENQETYDMVANALKYGYRHIDTAFGYGNEQAVGKAVRDSGIPRQEIFVTTKLTNSYHGKVQQGFEESFKALNIDYIDLFLVHWPQGEDPETGKTIPKGQSPTFVDTWKNMEKLVGPRCKAIGVSNFSVKNLEILLKEAKVVPAANQVESHIYLPQASLDKYCKDKGIVLTAYSPLGQPASGKSSPILDEPLVKELAKKYDTQPGTILISWVAQRPNWNTVPKSSNPARLKANFEIVKLDQADHDALSAIHKESGKTTSLVDYAEKMKKERVVFGWSVEDMGWENLD</sequence>
<evidence type="ECO:0000256" key="2">
    <source>
        <dbReference type="ARBA" id="ARBA00022857"/>
    </source>
</evidence>
<dbReference type="PANTHER" id="PTHR43827:SF3">
    <property type="entry name" value="NADP-DEPENDENT OXIDOREDUCTASE DOMAIN-CONTAINING PROTEIN"/>
    <property type="match status" value="1"/>
</dbReference>
<evidence type="ECO:0000313" key="8">
    <source>
        <dbReference type="EMBL" id="ORX35164.1"/>
    </source>
</evidence>
<evidence type="ECO:0000256" key="4">
    <source>
        <dbReference type="PIRSR" id="PIRSR000097-1"/>
    </source>
</evidence>
<keyword evidence="2" id="KW-0521">NADP</keyword>
<dbReference type="PROSITE" id="PS00063">
    <property type="entry name" value="ALDOKETO_REDUCTASE_3"/>
    <property type="match status" value="1"/>
</dbReference>
<feature type="site" description="Lowers pKa of active site Tyr" evidence="6">
    <location>
        <position position="83"/>
    </location>
</feature>
<dbReference type="Gene3D" id="3.20.20.100">
    <property type="entry name" value="NADP-dependent oxidoreductase domain"/>
    <property type="match status" value="1"/>
</dbReference>
<evidence type="ECO:0000256" key="5">
    <source>
        <dbReference type="PIRSR" id="PIRSR000097-2"/>
    </source>
</evidence>
<dbReference type="CDD" id="cd19071">
    <property type="entry name" value="AKR_AKR1-5-like"/>
    <property type="match status" value="1"/>
</dbReference>
<dbReference type="AlphaFoldDB" id="A0A1Y1UCB7"/>
<dbReference type="PRINTS" id="PR00069">
    <property type="entry name" value="ALDKETRDTASE"/>
</dbReference>
<dbReference type="OrthoDB" id="5945798at2759"/>
<dbReference type="GO" id="GO:0016616">
    <property type="term" value="F:oxidoreductase activity, acting on the CH-OH group of donors, NAD or NADP as acceptor"/>
    <property type="evidence" value="ECO:0007669"/>
    <property type="project" value="UniProtKB-ARBA"/>
</dbReference>
<feature type="active site" description="Proton donor" evidence="4">
    <location>
        <position position="58"/>
    </location>
</feature>
<dbReference type="FunFam" id="3.20.20.100:FF:000002">
    <property type="entry name" value="2,5-diketo-D-gluconic acid reductase A"/>
    <property type="match status" value="1"/>
</dbReference>
<evidence type="ECO:0000259" key="7">
    <source>
        <dbReference type="Pfam" id="PF00248"/>
    </source>
</evidence>
<proteinExistence type="inferred from homology"/>
<dbReference type="Pfam" id="PF00248">
    <property type="entry name" value="Aldo_ket_red"/>
    <property type="match status" value="1"/>
</dbReference>
<dbReference type="Proteomes" id="UP000193218">
    <property type="component" value="Unassembled WGS sequence"/>
</dbReference>